<reference evidence="7" key="2">
    <citation type="submission" date="2018-11" db="EMBL/GenBank/DDBJ databases">
        <title>Trombidioid mite genomics.</title>
        <authorList>
            <person name="Dong X."/>
        </authorList>
    </citation>
    <scope>NUCLEOTIDE SEQUENCE</scope>
    <source>
        <strain evidence="7">UoL-WK</strain>
    </source>
</reference>
<evidence type="ECO:0000256" key="2">
    <source>
        <dbReference type="ARBA" id="ARBA00022670"/>
    </source>
</evidence>
<dbReference type="PANTHER" id="PTHR11705">
    <property type="entry name" value="PROTEASE FAMILY M14 CARBOXYPEPTIDASE A,B"/>
    <property type="match status" value="1"/>
</dbReference>
<protein>
    <submittedName>
        <fullName evidence="7">Carboxypeptidase-like protein</fullName>
    </submittedName>
</protein>
<dbReference type="GO" id="GO:0005615">
    <property type="term" value="C:extracellular space"/>
    <property type="evidence" value="ECO:0007669"/>
    <property type="project" value="TreeGrafter"/>
</dbReference>
<dbReference type="EMBL" id="NCKU01015824">
    <property type="protein sequence ID" value="RWR99297.1"/>
    <property type="molecule type" value="Genomic_DNA"/>
</dbReference>
<keyword evidence="4" id="KW-0862">Zinc</keyword>
<dbReference type="SUPFAM" id="SSF53187">
    <property type="entry name" value="Zn-dependent exopeptidases"/>
    <property type="match status" value="1"/>
</dbReference>
<dbReference type="AlphaFoldDB" id="A0A3S3NB96"/>
<evidence type="ECO:0000256" key="4">
    <source>
        <dbReference type="ARBA" id="ARBA00022833"/>
    </source>
</evidence>
<dbReference type="EMBL" id="NCKU01019684">
    <property type="protein sequence ID" value="RWR98695.1"/>
    <property type="molecule type" value="Genomic_DNA"/>
</dbReference>
<sequence>MLVTESAFQNLQKNNLNITVLNENFQRTIDKEQRQKRAVKSLNSPKNLSSYFDTFPRYKEIKEFILNLVQQNPSLATNEMIGQSYENRPMIILKMGKKLDININQSFGSMLEFMLGNKLLRSAQCL</sequence>
<evidence type="ECO:0000256" key="3">
    <source>
        <dbReference type="ARBA" id="ARBA00022801"/>
    </source>
</evidence>
<organism evidence="7 9">
    <name type="scientific">Dinothrombium tinctorium</name>
    <dbReference type="NCBI Taxonomy" id="1965070"/>
    <lineage>
        <taxon>Eukaryota</taxon>
        <taxon>Metazoa</taxon>
        <taxon>Ecdysozoa</taxon>
        <taxon>Arthropoda</taxon>
        <taxon>Chelicerata</taxon>
        <taxon>Arachnida</taxon>
        <taxon>Acari</taxon>
        <taxon>Acariformes</taxon>
        <taxon>Trombidiformes</taxon>
        <taxon>Prostigmata</taxon>
        <taxon>Anystina</taxon>
        <taxon>Parasitengona</taxon>
        <taxon>Trombidioidea</taxon>
        <taxon>Trombidiidae</taxon>
        <taxon>Dinothrombium</taxon>
    </lineage>
</organism>
<proteinExistence type="inferred from homology"/>
<evidence type="ECO:0000313" key="9">
    <source>
        <dbReference type="Proteomes" id="UP000285301"/>
    </source>
</evidence>
<evidence type="ECO:0000256" key="1">
    <source>
        <dbReference type="ARBA" id="ARBA00005988"/>
    </source>
</evidence>
<accession>A0A3S3NB96</accession>
<keyword evidence="9" id="KW-1185">Reference proteome</keyword>
<comment type="similarity">
    <text evidence="1">Belongs to the peptidase M14 family.</text>
</comment>
<keyword evidence="3" id="KW-0378">Hydrolase</keyword>
<dbReference type="Proteomes" id="UP000285301">
    <property type="component" value="Unassembled WGS sequence"/>
</dbReference>
<keyword evidence="2" id="KW-0645">Protease</keyword>
<gene>
    <name evidence="8" type="ORF">B4U79_18607</name>
    <name evidence="7" type="ORF">B4U79_18812</name>
    <name evidence="6" type="ORF">B4U79_18880</name>
</gene>
<evidence type="ECO:0000256" key="5">
    <source>
        <dbReference type="ARBA" id="ARBA00023049"/>
    </source>
</evidence>
<evidence type="ECO:0000313" key="8">
    <source>
        <dbReference type="EMBL" id="RWS01019.1"/>
    </source>
</evidence>
<evidence type="ECO:0000313" key="7">
    <source>
        <dbReference type="EMBL" id="RWR99297.1"/>
    </source>
</evidence>
<dbReference type="EMBL" id="NCKU01010011">
    <property type="protein sequence ID" value="RWS01019.1"/>
    <property type="molecule type" value="Genomic_DNA"/>
</dbReference>
<comment type="caution">
    <text evidence="7">The sequence shown here is derived from an EMBL/GenBank/DDBJ whole genome shotgun (WGS) entry which is preliminary data.</text>
</comment>
<dbReference type="GO" id="GO:0004181">
    <property type="term" value="F:metallocarboxypeptidase activity"/>
    <property type="evidence" value="ECO:0007669"/>
    <property type="project" value="TreeGrafter"/>
</dbReference>
<dbReference type="PANTHER" id="PTHR11705:SF143">
    <property type="entry name" value="SLL0236 PROTEIN"/>
    <property type="match status" value="1"/>
</dbReference>
<keyword evidence="7" id="KW-0121">Carboxypeptidase</keyword>
<dbReference type="OrthoDB" id="3626597at2759"/>
<evidence type="ECO:0000313" key="6">
    <source>
        <dbReference type="EMBL" id="RWR98695.1"/>
    </source>
</evidence>
<dbReference type="Gene3D" id="3.40.630.10">
    <property type="entry name" value="Zn peptidases"/>
    <property type="match status" value="1"/>
</dbReference>
<keyword evidence="5" id="KW-0482">Metalloprotease</keyword>
<name>A0A3S3NB96_9ACAR</name>
<dbReference type="GO" id="GO:0006508">
    <property type="term" value="P:proteolysis"/>
    <property type="evidence" value="ECO:0007669"/>
    <property type="project" value="UniProtKB-KW"/>
</dbReference>
<reference evidence="7 9" key="1">
    <citation type="journal article" date="2018" name="Gigascience">
        <title>Genomes of trombidid mites reveal novel predicted allergens and laterally-transferred genes associated with secondary metabolism.</title>
        <authorList>
            <person name="Dong X."/>
            <person name="Chaisiri K."/>
            <person name="Xia D."/>
            <person name="Armstrong S.D."/>
            <person name="Fang Y."/>
            <person name="Donnelly M.J."/>
            <person name="Kadowaki T."/>
            <person name="McGarry J.W."/>
            <person name="Darby A.C."/>
            <person name="Makepeace B.L."/>
        </authorList>
    </citation>
    <scope>NUCLEOTIDE SEQUENCE [LARGE SCALE GENOMIC DNA]</scope>
    <source>
        <strain evidence="7">UoL-WK</strain>
    </source>
</reference>